<proteinExistence type="predicted"/>
<keyword evidence="1" id="KW-0732">Signal</keyword>
<organism evidence="2 3">
    <name type="scientific">Mytilus coruscus</name>
    <name type="common">Sea mussel</name>
    <dbReference type="NCBI Taxonomy" id="42192"/>
    <lineage>
        <taxon>Eukaryota</taxon>
        <taxon>Metazoa</taxon>
        <taxon>Spiralia</taxon>
        <taxon>Lophotrochozoa</taxon>
        <taxon>Mollusca</taxon>
        <taxon>Bivalvia</taxon>
        <taxon>Autobranchia</taxon>
        <taxon>Pteriomorphia</taxon>
        <taxon>Mytilida</taxon>
        <taxon>Mytiloidea</taxon>
        <taxon>Mytilidae</taxon>
        <taxon>Mytilinae</taxon>
        <taxon>Mytilus</taxon>
    </lineage>
</organism>
<protein>
    <submittedName>
        <fullName evidence="2">Uncharacterized protein</fullName>
    </submittedName>
</protein>
<gene>
    <name evidence="2" type="ORF">MCOR_40696</name>
</gene>
<dbReference type="Proteomes" id="UP000507470">
    <property type="component" value="Unassembled WGS sequence"/>
</dbReference>
<dbReference type="EMBL" id="CACVKT020007376">
    <property type="protein sequence ID" value="CAC5407194.1"/>
    <property type="molecule type" value="Genomic_DNA"/>
</dbReference>
<evidence type="ECO:0000256" key="1">
    <source>
        <dbReference type="SAM" id="SignalP"/>
    </source>
</evidence>
<keyword evidence="3" id="KW-1185">Reference proteome</keyword>
<feature type="chain" id="PRO_5026925612" evidence="1">
    <location>
        <begin position="24"/>
        <end position="211"/>
    </location>
</feature>
<sequence length="211" mass="24235">MRQIISTLLWLQHYLRLMRWCHCLSKNRKSPTVASAGSSEDWTYFVSRWKDYIQETKVSGTDLVIQLLECCDETLRRFITRSAEGLLVGESEQKVLRTLAVREEKTMVARVSLYGMTQDRDETALKPPLVHTVEDEMLTLPKTRKKTDNNQVELCGCSGKNEHGKSAPPKIRKKECPAYGHTCKNCEQENHYESVCRSNASQPKVKPKEDT</sequence>
<dbReference type="OrthoDB" id="6143850at2759"/>
<evidence type="ECO:0000313" key="2">
    <source>
        <dbReference type="EMBL" id="CAC5407194.1"/>
    </source>
</evidence>
<reference evidence="2 3" key="1">
    <citation type="submission" date="2020-06" db="EMBL/GenBank/DDBJ databases">
        <authorList>
            <person name="Li R."/>
            <person name="Bekaert M."/>
        </authorList>
    </citation>
    <scope>NUCLEOTIDE SEQUENCE [LARGE SCALE GENOMIC DNA]</scope>
    <source>
        <strain evidence="3">wild</strain>
    </source>
</reference>
<dbReference type="AlphaFoldDB" id="A0A6J8DJ97"/>
<feature type="signal peptide" evidence="1">
    <location>
        <begin position="1"/>
        <end position="23"/>
    </location>
</feature>
<evidence type="ECO:0000313" key="3">
    <source>
        <dbReference type="Proteomes" id="UP000507470"/>
    </source>
</evidence>
<accession>A0A6J8DJ97</accession>
<name>A0A6J8DJ97_MYTCO</name>